<protein>
    <submittedName>
        <fullName evidence="1">Uncharacterized protein</fullName>
    </submittedName>
</protein>
<name>I7GCQ3_MACFA</name>
<dbReference type="EMBL" id="AB172885">
    <property type="protein sequence ID" value="BAE89947.1"/>
    <property type="molecule type" value="mRNA"/>
</dbReference>
<evidence type="ECO:0000313" key="1">
    <source>
        <dbReference type="EMBL" id="BAE89947.1"/>
    </source>
</evidence>
<proteinExistence type="evidence at transcript level"/>
<accession>I7GCQ3</accession>
<reference evidence="1" key="1">
    <citation type="journal article" date="2007" name="PLoS Biol.">
        <title>Rate of evolution in brain-expressed genes in humans and other primates.</title>
        <authorList>
            <person name="Wang H.-Y."/>
            <person name="Chien H.-C."/>
            <person name="Osada N."/>
            <person name="Hashimoto K."/>
            <person name="Sugano S."/>
            <person name="Gojobori T."/>
            <person name="Chou C.-K."/>
            <person name="Tsai S.-F."/>
            <person name="Wu C.-I."/>
            <person name="Shen C.-K.J."/>
        </authorList>
    </citation>
    <scope>NUCLEOTIDE SEQUENCE</scope>
</reference>
<sequence length="80" mass="9537">MERYTVGPLRVLHPWIQPRTKNIQEKEEQKSKNNKNLKIEYNTYLHSIYIVLGIISNGDDLKYRHTSKILQVWLQTTALK</sequence>
<organism evidence="1">
    <name type="scientific">Macaca fascicularis</name>
    <name type="common">Crab-eating macaque</name>
    <name type="synonym">Cynomolgus monkey</name>
    <dbReference type="NCBI Taxonomy" id="9541"/>
    <lineage>
        <taxon>Eukaryota</taxon>
        <taxon>Metazoa</taxon>
        <taxon>Chordata</taxon>
        <taxon>Craniata</taxon>
        <taxon>Vertebrata</taxon>
        <taxon>Euteleostomi</taxon>
        <taxon>Mammalia</taxon>
        <taxon>Eutheria</taxon>
        <taxon>Euarchontoglires</taxon>
        <taxon>Primates</taxon>
        <taxon>Haplorrhini</taxon>
        <taxon>Catarrhini</taxon>
        <taxon>Cercopithecidae</taxon>
        <taxon>Cercopithecinae</taxon>
        <taxon>Macaca</taxon>
    </lineage>
</organism>
<dbReference type="AlphaFoldDB" id="I7GCQ3"/>